<proteinExistence type="predicted"/>
<dbReference type="PANTHER" id="PTHR43682">
    <property type="entry name" value="LACTATE UTILIZATION PROTEIN C"/>
    <property type="match status" value="1"/>
</dbReference>
<dbReference type="PANTHER" id="PTHR43682:SF1">
    <property type="entry name" value="LACTATE UTILIZATION PROTEIN C"/>
    <property type="match status" value="1"/>
</dbReference>
<comment type="caution">
    <text evidence="2">The sequence shown here is derived from an EMBL/GenBank/DDBJ whole genome shotgun (WGS) entry which is preliminary data.</text>
</comment>
<dbReference type="Gene3D" id="3.40.50.10420">
    <property type="entry name" value="NagB/RpiA/CoA transferase-like"/>
    <property type="match status" value="1"/>
</dbReference>
<evidence type="ECO:0000313" key="2">
    <source>
        <dbReference type="EMBL" id="MFC6387700.1"/>
    </source>
</evidence>
<protein>
    <submittedName>
        <fullName evidence="2">Lactate utilization protein C</fullName>
    </submittedName>
</protein>
<dbReference type="InterPro" id="IPR003741">
    <property type="entry name" value="LUD_dom"/>
</dbReference>
<evidence type="ECO:0000259" key="1">
    <source>
        <dbReference type="Pfam" id="PF02589"/>
    </source>
</evidence>
<dbReference type="SUPFAM" id="SSF100950">
    <property type="entry name" value="NagB/RpiA/CoA transferase-like"/>
    <property type="match status" value="1"/>
</dbReference>
<name>A0ABW1WKU6_9BACL</name>
<dbReference type="Proteomes" id="UP001596267">
    <property type="component" value="Unassembled WGS sequence"/>
</dbReference>
<dbReference type="RefSeq" id="WP_253077470.1">
    <property type="nucleotide sequence ID" value="NZ_JAMXWN010000026.1"/>
</dbReference>
<reference evidence="3" key="1">
    <citation type="journal article" date="2019" name="Int. J. Syst. Evol. Microbiol.">
        <title>The Global Catalogue of Microorganisms (GCM) 10K type strain sequencing project: providing services to taxonomists for standard genome sequencing and annotation.</title>
        <authorList>
            <consortium name="The Broad Institute Genomics Platform"/>
            <consortium name="The Broad Institute Genome Sequencing Center for Infectious Disease"/>
            <person name="Wu L."/>
            <person name="Ma J."/>
        </authorList>
    </citation>
    <scope>NUCLEOTIDE SEQUENCE [LARGE SCALE GENOMIC DNA]</scope>
    <source>
        <strain evidence="3">CCUG 42001</strain>
    </source>
</reference>
<organism evidence="2 3">
    <name type="scientific">Sporolactobacillus kofuensis</name>
    <dbReference type="NCBI Taxonomy" id="269672"/>
    <lineage>
        <taxon>Bacteria</taxon>
        <taxon>Bacillati</taxon>
        <taxon>Bacillota</taxon>
        <taxon>Bacilli</taxon>
        <taxon>Bacillales</taxon>
        <taxon>Sporolactobacillaceae</taxon>
        <taxon>Sporolactobacillus</taxon>
    </lineage>
</organism>
<dbReference type="InterPro" id="IPR037171">
    <property type="entry name" value="NagB/RpiA_transferase-like"/>
</dbReference>
<dbReference type="InterPro" id="IPR024185">
    <property type="entry name" value="FTHF_cligase-like_sf"/>
</dbReference>
<keyword evidence="3" id="KW-1185">Reference proteome</keyword>
<dbReference type="Pfam" id="PF02589">
    <property type="entry name" value="LUD_dom"/>
    <property type="match status" value="1"/>
</dbReference>
<accession>A0ABW1WKU6</accession>
<sequence>MNGTIENRDSFLRNIASKLNHTSADASQPPAWEHKYMPQEKVYQKYSTEQLVDMMKKACDPIHTKAYETTSDKLAEQLDKIIADYGAGKVVATKDERFSKFGLQNVLSKYDVYTWNYSEGHRTIDRAAEANIGLSICDVMLAESATAGLFNDKDKARSVSLLPETSIVIVPKSLIVPRLTQAMQMVEERVQKGEEIASYINFISGPSNSADIEMRLVVGVHGPIKVAYLIVSDL</sequence>
<feature type="domain" description="LUD" evidence="1">
    <location>
        <begin position="53"/>
        <end position="231"/>
    </location>
</feature>
<evidence type="ECO:0000313" key="3">
    <source>
        <dbReference type="Proteomes" id="UP001596267"/>
    </source>
</evidence>
<gene>
    <name evidence="2" type="ORF">ACFP7A_14045</name>
</gene>
<dbReference type="EMBL" id="JBHSTQ010000025">
    <property type="protein sequence ID" value="MFC6387700.1"/>
    <property type="molecule type" value="Genomic_DNA"/>
</dbReference>